<organism evidence="2 3">
    <name type="scientific">Lignipirellula cremea</name>
    <dbReference type="NCBI Taxonomy" id="2528010"/>
    <lineage>
        <taxon>Bacteria</taxon>
        <taxon>Pseudomonadati</taxon>
        <taxon>Planctomycetota</taxon>
        <taxon>Planctomycetia</taxon>
        <taxon>Pirellulales</taxon>
        <taxon>Pirellulaceae</taxon>
        <taxon>Lignipirellula</taxon>
    </lineage>
</organism>
<name>A0A518DNV1_9BACT</name>
<dbReference type="AlphaFoldDB" id="A0A518DNV1"/>
<keyword evidence="1" id="KW-0732">Signal</keyword>
<feature type="signal peptide" evidence="1">
    <location>
        <begin position="1"/>
        <end position="23"/>
    </location>
</feature>
<evidence type="ECO:0000256" key="1">
    <source>
        <dbReference type="SAM" id="SignalP"/>
    </source>
</evidence>
<keyword evidence="2" id="KW-0378">Hydrolase</keyword>
<reference evidence="2 3" key="1">
    <citation type="submission" date="2019-02" db="EMBL/GenBank/DDBJ databases">
        <title>Deep-cultivation of Planctomycetes and their phenomic and genomic characterization uncovers novel biology.</title>
        <authorList>
            <person name="Wiegand S."/>
            <person name="Jogler M."/>
            <person name="Boedeker C."/>
            <person name="Pinto D."/>
            <person name="Vollmers J."/>
            <person name="Rivas-Marin E."/>
            <person name="Kohn T."/>
            <person name="Peeters S.H."/>
            <person name="Heuer A."/>
            <person name="Rast P."/>
            <person name="Oberbeckmann S."/>
            <person name="Bunk B."/>
            <person name="Jeske O."/>
            <person name="Meyerdierks A."/>
            <person name="Storesund J.E."/>
            <person name="Kallscheuer N."/>
            <person name="Luecker S."/>
            <person name="Lage O.M."/>
            <person name="Pohl T."/>
            <person name="Merkel B.J."/>
            <person name="Hornburger P."/>
            <person name="Mueller R.-W."/>
            <person name="Bruemmer F."/>
            <person name="Labrenz M."/>
            <person name="Spormann A.M."/>
            <person name="Op den Camp H."/>
            <person name="Overmann J."/>
            <person name="Amann R."/>
            <person name="Jetten M.S.M."/>
            <person name="Mascher T."/>
            <person name="Medema M.H."/>
            <person name="Devos D.P."/>
            <person name="Kaster A.-K."/>
            <person name="Ovreas L."/>
            <person name="Rohde M."/>
            <person name="Galperin M.Y."/>
            <person name="Jogler C."/>
        </authorList>
    </citation>
    <scope>NUCLEOTIDE SEQUENCE [LARGE SCALE GENOMIC DNA]</scope>
    <source>
        <strain evidence="2 3">Pla85_3_4</strain>
    </source>
</reference>
<dbReference type="Gene3D" id="3.40.50.1820">
    <property type="entry name" value="alpha/beta hydrolase"/>
    <property type="match status" value="1"/>
</dbReference>
<protein>
    <submittedName>
        <fullName evidence="2">Alpha/beta hydrolase family protein</fullName>
    </submittedName>
</protein>
<proteinExistence type="predicted"/>
<accession>A0A518DNV1</accession>
<evidence type="ECO:0000313" key="3">
    <source>
        <dbReference type="Proteomes" id="UP000317648"/>
    </source>
</evidence>
<evidence type="ECO:0000313" key="2">
    <source>
        <dbReference type="EMBL" id="QDU93511.1"/>
    </source>
</evidence>
<dbReference type="SUPFAM" id="SSF53474">
    <property type="entry name" value="alpha/beta-Hydrolases"/>
    <property type="match status" value="1"/>
</dbReference>
<dbReference type="KEGG" id="lcre:Pla8534_12910"/>
<feature type="chain" id="PRO_5021945158" evidence="1">
    <location>
        <begin position="24"/>
        <end position="329"/>
    </location>
</feature>
<dbReference type="GO" id="GO:0016787">
    <property type="term" value="F:hydrolase activity"/>
    <property type="evidence" value="ECO:0007669"/>
    <property type="project" value="UniProtKB-KW"/>
</dbReference>
<dbReference type="OrthoDB" id="556502at2"/>
<gene>
    <name evidence="2" type="ORF">Pla8534_12910</name>
</gene>
<dbReference type="RefSeq" id="WP_145050382.1">
    <property type="nucleotide sequence ID" value="NZ_CP036433.1"/>
</dbReference>
<dbReference type="Proteomes" id="UP000317648">
    <property type="component" value="Chromosome"/>
</dbReference>
<dbReference type="PANTHER" id="PTHR37946:SF1">
    <property type="entry name" value="SLL1969 PROTEIN"/>
    <property type="match status" value="1"/>
</dbReference>
<dbReference type="InterPro" id="IPR029058">
    <property type="entry name" value="AB_hydrolase_fold"/>
</dbReference>
<sequence precursor="true">MLKTLLKTFLLLLVLLSSFLATALPAGAQEEADEPDGPAHLVVGTLGGVQFWTDELIFHDWRIQRHAWTNHCRLLDGKNIRRGWGDFDDCYAALEAYKRECDPPRMTGKVVLLLHGLCRSRASMEATARYLAEHSDYRVIPLSYASTRAEVADHALALASVVRHLEDVEEIHFVAHSLGNLVVRHYFGDRAAAGDPVDPRIKRVVMLSPPNNGSRLAEVFENNPIFRVVWGRSGIEIADWKALEQHLATPPCEFGIVAGGVRSLDNPLVKGDDDGVVSVLETRLPGAADFLVVPSIHGNIMANKQACEATLQFLRNGCFVTPEARQPIH</sequence>
<keyword evidence="3" id="KW-1185">Reference proteome</keyword>
<dbReference type="EMBL" id="CP036433">
    <property type="protein sequence ID" value="QDU93511.1"/>
    <property type="molecule type" value="Genomic_DNA"/>
</dbReference>
<dbReference type="PANTHER" id="PTHR37946">
    <property type="entry name" value="SLL1969 PROTEIN"/>
    <property type="match status" value="1"/>
</dbReference>